<dbReference type="PANTHER" id="PTHR30250:SF11">
    <property type="entry name" value="O-ANTIGEN TRANSPORTER-RELATED"/>
    <property type="match status" value="1"/>
</dbReference>
<feature type="transmembrane region" description="Helical" evidence="6">
    <location>
        <begin position="128"/>
        <end position="148"/>
    </location>
</feature>
<comment type="caution">
    <text evidence="7">The sequence shown here is derived from an EMBL/GenBank/DDBJ whole genome shotgun (WGS) entry which is preliminary data.</text>
</comment>
<protein>
    <submittedName>
        <fullName evidence="7">O-antigen/teichoic acid export membrane protein</fullName>
    </submittedName>
</protein>
<feature type="transmembrane region" description="Helical" evidence="6">
    <location>
        <begin position="183"/>
        <end position="203"/>
    </location>
</feature>
<dbReference type="AlphaFoldDB" id="A0A318GVJ7"/>
<feature type="transmembrane region" description="Helical" evidence="6">
    <location>
        <begin position="50"/>
        <end position="70"/>
    </location>
</feature>
<feature type="transmembrane region" description="Helical" evidence="6">
    <location>
        <begin position="372"/>
        <end position="390"/>
    </location>
</feature>
<keyword evidence="5 6" id="KW-0472">Membrane</keyword>
<gene>
    <name evidence="7" type="ORF">C7444_12111</name>
</gene>
<dbReference type="InterPro" id="IPR050833">
    <property type="entry name" value="Poly_Biosynth_Transport"/>
</dbReference>
<dbReference type="GO" id="GO:0005886">
    <property type="term" value="C:plasma membrane"/>
    <property type="evidence" value="ECO:0007669"/>
    <property type="project" value="UniProtKB-SubCell"/>
</dbReference>
<accession>A0A318GVJ7</accession>
<name>A0A318GVJ7_9BURK</name>
<dbReference type="RefSeq" id="WP_146219431.1">
    <property type="nucleotide sequence ID" value="NZ_QJJS01000021.1"/>
</dbReference>
<comment type="subcellular location">
    <subcellularLocation>
        <location evidence="1">Cell membrane</location>
        <topology evidence="1">Multi-pass membrane protein</topology>
    </subcellularLocation>
</comment>
<evidence type="ECO:0000256" key="5">
    <source>
        <dbReference type="ARBA" id="ARBA00023136"/>
    </source>
</evidence>
<evidence type="ECO:0000313" key="7">
    <source>
        <dbReference type="EMBL" id="PXW93247.1"/>
    </source>
</evidence>
<proteinExistence type="predicted"/>
<evidence type="ECO:0000256" key="1">
    <source>
        <dbReference type="ARBA" id="ARBA00004651"/>
    </source>
</evidence>
<evidence type="ECO:0000256" key="6">
    <source>
        <dbReference type="SAM" id="Phobius"/>
    </source>
</evidence>
<evidence type="ECO:0000313" key="8">
    <source>
        <dbReference type="Proteomes" id="UP000247811"/>
    </source>
</evidence>
<feature type="transmembrane region" description="Helical" evidence="6">
    <location>
        <begin position="309"/>
        <end position="331"/>
    </location>
</feature>
<reference evidence="7 8" key="1">
    <citation type="submission" date="2018-05" db="EMBL/GenBank/DDBJ databases">
        <title>Genomic Encyclopedia of Type Strains, Phase IV (KMG-IV): sequencing the most valuable type-strain genomes for metagenomic binning, comparative biology and taxonomic classification.</title>
        <authorList>
            <person name="Goeker M."/>
        </authorList>
    </citation>
    <scope>NUCLEOTIDE SEQUENCE [LARGE SCALE GENOMIC DNA]</scope>
    <source>
        <strain evidence="7 8">DSM 566</strain>
    </source>
</reference>
<keyword evidence="2" id="KW-1003">Cell membrane</keyword>
<evidence type="ECO:0000256" key="2">
    <source>
        <dbReference type="ARBA" id="ARBA00022475"/>
    </source>
</evidence>
<dbReference type="EMBL" id="QJJS01000021">
    <property type="protein sequence ID" value="PXW93247.1"/>
    <property type="molecule type" value="Genomic_DNA"/>
</dbReference>
<keyword evidence="8" id="KW-1185">Reference proteome</keyword>
<evidence type="ECO:0000256" key="3">
    <source>
        <dbReference type="ARBA" id="ARBA00022692"/>
    </source>
</evidence>
<dbReference type="PANTHER" id="PTHR30250">
    <property type="entry name" value="PST FAMILY PREDICTED COLANIC ACID TRANSPORTER"/>
    <property type="match status" value="1"/>
</dbReference>
<feature type="transmembrane region" description="Helical" evidence="6">
    <location>
        <begin position="12"/>
        <end position="30"/>
    </location>
</feature>
<sequence length="429" mass="46472">MTASRFHLKKNVGNAVLYFSANIALVFVSYRLVIKQGGVGELGLWSTLMAWIYMIRLGDVGMASAISRFVSMRDLDDEAEKIRTYIDTGILFNMVLFFCLSIVGYFLMHSGMSGIVSEDALQKSLNVLPLMMLGFFLTNISGLMLGALQGLHWGFVSARLSTIGTFLQLIVVVFLVPRLGLLGLAWGVIAQHAVMVVAGWAFVRIRMATGPWLPVCWSREAHREMLGYSLKVQFVNLANGVFEPLSKILISRFGSLEMQGLYELAYKTVALPRNAVMSGAQATLPAMTGLLHSDPGAAKNLYNKVLKMVVRSTTGVLLLVVCVAPLISMLWMGDIKYSYWVFVACLAIGFVVNTAGAPAYNLGLAAGKIKNNLHSAILTLLSMIVFGIGLGYLFGVQGVGAAAGLALAAGGLYIKQRNEVDILNRACHG</sequence>
<keyword evidence="3 6" id="KW-0812">Transmembrane</keyword>
<dbReference type="Proteomes" id="UP000247811">
    <property type="component" value="Unassembled WGS sequence"/>
</dbReference>
<evidence type="ECO:0000256" key="4">
    <source>
        <dbReference type="ARBA" id="ARBA00022989"/>
    </source>
</evidence>
<feature type="transmembrane region" description="Helical" evidence="6">
    <location>
        <begin position="337"/>
        <end position="360"/>
    </location>
</feature>
<dbReference type="Pfam" id="PF13440">
    <property type="entry name" value="Polysacc_synt_3"/>
    <property type="match status" value="1"/>
</dbReference>
<dbReference type="OrthoDB" id="8766744at2"/>
<organism evidence="7 8">
    <name type="scientific">Sphaerotilus hippei</name>
    <dbReference type="NCBI Taxonomy" id="744406"/>
    <lineage>
        <taxon>Bacteria</taxon>
        <taxon>Pseudomonadati</taxon>
        <taxon>Pseudomonadota</taxon>
        <taxon>Betaproteobacteria</taxon>
        <taxon>Burkholderiales</taxon>
        <taxon>Sphaerotilaceae</taxon>
        <taxon>Sphaerotilus</taxon>
    </lineage>
</organism>
<keyword evidence="4 6" id="KW-1133">Transmembrane helix</keyword>
<feature type="transmembrane region" description="Helical" evidence="6">
    <location>
        <begin position="160"/>
        <end position="177"/>
    </location>
</feature>
<feature type="transmembrane region" description="Helical" evidence="6">
    <location>
        <begin position="90"/>
        <end position="108"/>
    </location>
</feature>